<sequence>MIKTISIVCLVLGILFGVFGVTAVMFSQTAMVSKPYVYERCNAPFSIQFSVGSSMMYAQRMQNALPLAVIGTGSIVGGILFLFMSLYASVEQRKMEMRDKMRRFHGCKKPQDVPVTDRMTPLDGEVEHDGQNPGTSI</sequence>
<dbReference type="EMBL" id="CP002659">
    <property type="protein sequence ID" value="AEC02068.1"/>
    <property type="molecule type" value="Genomic_DNA"/>
</dbReference>
<keyword evidence="4" id="KW-1185">Reference proteome</keyword>
<proteinExistence type="predicted"/>
<accession>F4GHV5</accession>
<gene>
    <name evidence="3" type="ordered locus">Spico_0844</name>
</gene>
<evidence type="ECO:0000313" key="3">
    <source>
        <dbReference type="EMBL" id="AEC02068.1"/>
    </source>
</evidence>
<keyword evidence="2" id="KW-1133">Transmembrane helix</keyword>
<dbReference type="KEGG" id="scc:Spico_0844"/>
<evidence type="ECO:0000256" key="1">
    <source>
        <dbReference type="SAM" id="MobiDB-lite"/>
    </source>
</evidence>
<dbReference type="RefSeq" id="WP_013739464.1">
    <property type="nucleotide sequence ID" value="NC_015436.1"/>
</dbReference>
<keyword evidence="2" id="KW-0812">Transmembrane</keyword>
<dbReference type="HOGENOM" id="CLU_1863882_0_0_12"/>
<feature type="transmembrane region" description="Helical" evidence="2">
    <location>
        <begin position="64"/>
        <end position="90"/>
    </location>
</feature>
<protein>
    <submittedName>
        <fullName evidence="3">Uncharacterized protein</fullName>
    </submittedName>
</protein>
<dbReference type="Proteomes" id="UP000007939">
    <property type="component" value="Chromosome"/>
</dbReference>
<feature type="transmembrane region" description="Helical" evidence="2">
    <location>
        <begin position="7"/>
        <end position="26"/>
    </location>
</feature>
<reference evidence="3 4" key="2">
    <citation type="journal article" date="2012" name="Stand. Genomic Sci.">
        <title>Complete genome sequence of the termite hindgut bacterium Spirochaeta coccoides type strain (SPN1(T)), reclassification in the genus Sphaerochaeta as Sphaerochaeta coccoides comb. nov. and emendations of the family Spirochaetaceae and the genus Sphaerochaeta.</title>
        <authorList>
            <person name="Abt B."/>
            <person name="Han C."/>
            <person name="Scheuner C."/>
            <person name="Lu M."/>
            <person name="Lapidus A."/>
            <person name="Nolan M."/>
            <person name="Lucas S."/>
            <person name="Hammon N."/>
            <person name="Deshpande S."/>
            <person name="Cheng J.F."/>
            <person name="Tapia R."/>
            <person name="Goodwin L.A."/>
            <person name="Pitluck S."/>
            <person name="Liolios K."/>
            <person name="Pagani I."/>
            <person name="Ivanova N."/>
            <person name="Mavromatis K."/>
            <person name="Mikhailova N."/>
            <person name="Huntemann M."/>
            <person name="Pati A."/>
            <person name="Chen A."/>
            <person name="Palaniappan K."/>
            <person name="Land M."/>
            <person name="Hauser L."/>
            <person name="Brambilla E.M."/>
            <person name="Rohde M."/>
            <person name="Spring S."/>
            <person name="Gronow S."/>
            <person name="Goker M."/>
            <person name="Woyke T."/>
            <person name="Bristow J."/>
            <person name="Eisen J.A."/>
            <person name="Markowitz V."/>
            <person name="Hugenholtz P."/>
            <person name="Kyrpides N.C."/>
            <person name="Klenk H.P."/>
            <person name="Detter J.C."/>
        </authorList>
    </citation>
    <scope>NUCLEOTIDE SEQUENCE [LARGE SCALE GENOMIC DNA]</scope>
    <source>
        <strain evidence="4">ATCC BAA-1237 / DSM 17374 / SPN1</strain>
    </source>
</reference>
<dbReference type="AlphaFoldDB" id="F4GHV5"/>
<keyword evidence="2" id="KW-0472">Membrane</keyword>
<organism evidence="3 4">
    <name type="scientific">Parasphaerochaeta coccoides (strain ATCC BAA-1237 / DSM 17374 / SPN1)</name>
    <name type="common">Sphaerochaeta coccoides</name>
    <dbReference type="NCBI Taxonomy" id="760011"/>
    <lineage>
        <taxon>Bacteria</taxon>
        <taxon>Pseudomonadati</taxon>
        <taxon>Spirochaetota</taxon>
        <taxon>Spirochaetia</taxon>
        <taxon>Spirochaetales</taxon>
        <taxon>Sphaerochaetaceae</taxon>
        <taxon>Parasphaerochaeta</taxon>
    </lineage>
</organism>
<dbReference type="STRING" id="760011.Spico_0844"/>
<evidence type="ECO:0000313" key="4">
    <source>
        <dbReference type="Proteomes" id="UP000007939"/>
    </source>
</evidence>
<reference evidence="4" key="1">
    <citation type="submission" date="2011-04" db="EMBL/GenBank/DDBJ databases">
        <title>The complete genome of Spirochaeta coccoides DSM 17374.</title>
        <authorList>
            <person name="Lucas S."/>
            <person name="Copeland A."/>
            <person name="Lapidus A."/>
            <person name="Bruce D."/>
            <person name="Goodwin L."/>
            <person name="Pitluck S."/>
            <person name="Peters L."/>
            <person name="Kyrpides N."/>
            <person name="Mavromatis K."/>
            <person name="Pagani I."/>
            <person name="Ivanova N."/>
            <person name="Ovchinnikova G."/>
            <person name="Lu M."/>
            <person name="Detter J.C."/>
            <person name="Tapia R."/>
            <person name="Han C."/>
            <person name="Land M."/>
            <person name="Hauser L."/>
            <person name="Markowitz V."/>
            <person name="Cheng J.-F."/>
            <person name="Hugenholtz P."/>
            <person name="Woyke T."/>
            <person name="Wu D."/>
            <person name="Spring S."/>
            <person name="Schroeder M."/>
            <person name="Brambilla E."/>
            <person name="Klenk H.-P."/>
            <person name="Eisen J.A."/>
        </authorList>
    </citation>
    <scope>NUCLEOTIDE SEQUENCE [LARGE SCALE GENOMIC DNA]</scope>
    <source>
        <strain evidence="4">ATCC BAA-1237 / DSM 17374 / SPN1</strain>
    </source>
</reference>
<name>F4GHV5_PARC1</name>
<feature type="region of interest" description="Disordered" evidence="1">
    <location>
        <begin position="115"/>
        <end position="137"/>
    </location>
</feature>
<evidence type="ECO:0000256" key="2">
    <source>
        <dbReference type="SAM" id="Phobius"/>
    </source>
</evidence>